<reference evidence="2" key="1">
    <citation type="submission" date="2023-08" db="EMBL/GenBank/DDBJ databases">
        <authorList>
            <person name="Alioto T."/>
            <person name="Alioto T."/>
            <person name="Gomez Garrido J."/>
        </authorList>
    </citation>
    <scope>NUCLEOTIDE SEQUENCE</scope>
</reference>
<keyword evidence="3" id="KW-1185">Reference proteome</keyword>
<proteinExistence type="predicted"/>
<dbReference type="AlphaFoldDB" id="A0AAV1FF08"/>
<feature type="region of interest" description="Disordered" evidence="1">
    <location>
        <begin position="314"/>
        <end position="335"/>
    </location>
</feature>
<feature type="region of interest" description="Disordered" evidence="1">
    <location>
        <begin position="240"/>
        <end position="260"/>
    </location>
</feature>
<feature type="region of interest" description="Disordered" evidence="1">
    <location>
        <begin position="47"/>
        <end position="67"/>
    </location>
</feature>
<evidence type="ECO:0000313" key="3">
    <source>
        <dbReference type="Proteomes" id="UP001178508"/>
    </source>
</evidence>
<feature type="compositionally biased region" description="Basic and acidic residues" evidence="1">
    <location>
        <begin position="163"/>
        <end position="172"/>
    </location>
</feature>
<gene>
    <name evidence="2" type="ORF">XNOV1_A026762</name>
</gene>
<name>A0AAV1FF08_XYRNO</name>
<sequence>MLRVLYRLLYLSSGTFNVRLFKYQKKPETRIWDLRINRSSHETIKKSPCETEVENPSGVPPPTPPSTRETFYDDSVVMEILSPASQGLSAPLLDLSCGRPAQPFFKGTESFPSSPHPGGRSLPCSLPCSPLLRGRLWRSSSPSSNFSSSLSRLWVEEALQRSKNLRQSDPHPHLTCSTQVRQEGEEEGAEGRQGETPAEEEQDGWSDGGEEGDEKVETVSSVGIRMSDTVIFRPVSSTLLCGGDKSEEEEEEEKEEDSQHLSLDSDLWRYCLLSPCVCERCPSAPPFEAELVSAADLKTFSSLSSEGFTQSLTQRMEGDSELRLPTNTTPQLGKSSSLYPSLSLWRSTPGHQNQEVNTFHCELDHKPEQPCYHGNKADAYLQQLIGEPQTCSCEDLKLILQKVFDSAPFLPRTVCCDESCSSCSKLRDSERLCRNCKQVNSHLSLKELCGHSVCVFVSLDSSAGSD</sequence>
<feature type="compositionally biased region" description="Acidic residues" evidence="1">
    <location>
        <begin position="197"/>
        <end position="214"/>
    </location>
</feature>
<organism evidence="2 3">
    <name type="scientific">Xyrichtys novacula</name>
    <name type="common">Pearly razorfish</name>
    <name type="synonym">Hemipteronotus novacula</name>
    <dbReference type="NCBI Taxonomy" id="13765"/>
    <lineage>
        <taxon>Eukaryota</taxon>
        <taxon>Metazoa</taxon>
        <taxon>Chordata</taxon>
        <taxon>Craniata</taxon>
        <taxon>Vertebrata</taxon>
        <taxon>Euteleostomi</taxon>
        <taxon>Actinopterygii</taxon>
        <taxon>Neopterygii</taxon>
        <taxon>Teleostei</taxon>
        <taxon>Neoteleostei</taxon>
        <taxon>Acanthomorphata</taxon>
        <taxon>Eupercaria</taxon>
        <taxon>Labriformes</taxon>
        <taxon>Labridae</taxon>
        <taxon>Xyrichtys</taxon>
    </lineage>
</organism>
<dbReference type="EMBL" id="OY660869">
    <property type="protein sequence ID" value="CAJ1059289.1"/>
    <property type="molecule type" value="Genomic_DNA"/>
</dbReference>
<protein>
    <submittedName>
        <fullName evidence="2">Uncharacterized protein LOC124067871 isoform X2</fullName>
    </submittedName>
</protein>
<dbReference type="Proteomes" id="UP001178508">
    <property type="component" value="Chromosome 6"/>
</dbReference>
<evidence type="ECO:0000313" key="2">
    <source>
        <dbReference type="EMBL" id="CAJ1059289.1"/>
    </source>
</evidence>
<feature type="region of interest" description="Disordered" evidence="1">
    <location>
        <begin position="163"/>
        <end position="220"/>
    </location>
</feature>
<feature type="compositionally biased region" description="Acidic residues" evidence="1">
    <location>
        <begin position="246"/>
        <end position="256"/>
    </location>
</feature>
<evidence type="ECO:0000256" key="1">
    <source>
        <dbReference type="SAM" id="MobiDB-lite"/>
    </source>
</evidence>
<accession>A0AAV1FF08</accession>
<feature type="compositionally biased region" description="Polar residues" evidence="1">
    <location>
        <begin position="325"/>
        <end position="335"/>
    </location>
</feature>